<proteinExistence type="predicted"/>
<comment type="caution">
    <text evidence="1">The sequence shown here is derived from an EMBL/GenBank/DDBJ whole genome shotgun (WGS) entry which is preliminary data.</text>
</comment>
<dbReference type="EMBL" id="JBBHLL010000496">
    <property type="protein sequence ID" value="KAK7801590.1"/>
    <property type="molecule type" value="Genomic_DNA"/>
</dbReference>
<sequence>AISLEPFDVLILKCCRCASGAIEHLPFSGALFISKALQRNTISSNSGRSGSFQDSVGWPHHHSNKCNYDAFHIQDSTELLKLGPFAGPPLQLRTRVAEPVNFKSQKPWVPEWTTFPKGLRVLSPPTLPTPSPASPVSFSRPLGFCAWL</sequence>
<accession>A0AAW0HJ80</accession>
<feature type="non-terminal residue" evidence="1">
    <location>
        <position position="1"/>
    </location>
</feature>
<evidence type="ECO:0000313" key="1">
    <source>
        <dbReference type="EMBL" id="KAK7801590.1"/>
    </source>
</evidence>
<name>A0AAW0HJ80_MYOGA</name>
<organism evidence="1 2">
    <name type="scientific">Myodes glareolus</name>
    <name type="common">Bank vole</name>
    <name type="synonym">Clethrionomys glareolus</name>
    <dbReference type="NCBI Taxonomy" id="447135"/>
    <lineage>
        <taxon>Eukaryota</taxon>
        <taxon>Metazoa</taxon>
        <taxon>Chordata</taxon>
        <taxon>Craniata</taxon>
        <taxon>Vertebrata</taxon>
        <taxon>Euteleostomi</taxon>
        <taxon>Mammalia</taxon>
        <taxon>Eutheria</taxon>
        <taxon>Euarchontoglires</taxon>
        <taxon>Glires</taxon>
        <taxon>Rodentia</taxon>
        <taxon>Myomorpha</taxon>
        <taxon>Muroidea</taxon>
        <taxon>Cricetidae</taxon>
        <taxon>Arvicolinae</taxon>
        <taxon>Myodes</taxon>
    </lineage>
</organism>
<keyword evidence="2" id="KW-1185">Reference proteome</keyword>
<dbReference type="AlphaFoldDB" id="A0AAW0HJ80"/>
<gene>
    <name evidence="1" type="ORF">U0070_013126</name>
</gene>
<reference evidence="1 2" key="1">
    <citation type="journal article" date="2023" name="bioRxiv">
        <title>Conserved and derived expression patterns and positive selection on dental genes reveal complex evolutionary context of ever-growing rodent molars.</title>
        <authorList>
            <person name="Calamari Z.T."/>
            <person name="Song A."/>
            <person name="Cohen E."/>
            <person name="Akter M."/>
            <person name="Roy R.D."/>
            <person name="Hallikas O."/>
            <person name="Christensen M.M."/>
            <person name="Li P."/>
            <person name="Marangoni P."/>
            <person name="Jernvall J."/>
            <person name="Klein O.D."/>
        </authorList>
    </citation>
    <scope>NUCLEOTIDE SEQUENCE [LARGE SCALE GENOMIC DNA]</scope>
    <source>
        <strain evidence="1">V071</strain>
    </source>
</reference>
<protein>
    <submittedName>
        <fullName evidence="1">Uncharacterized protein</fullName>
    </submittedName>
</protein>
<evidence type="ECO:0000313" key="2">
    <source>
        <dbReference type="Proteomes" id="UP001488838"/>
    </source>
</evidence>
<dbReference type="Proteomes" id="UP001488838">
    <property type="component" value="Unassembled WGS sequence"/>
</dbReference>